<dbReference type="InterPro" id="IPR036390">
    <property type="entry name" value="WH_DNA-bd_sf"/>
</dbReference>
<dbReference type="Gene3D" id="1.10.10.10">
    <property type="entry name" value="Winged helix-like DNA-binding domain superfamily/Winged helix DNA-binding domain"/>
    <property type="match status" value="1"/>
</dbReference>
<reference evidence="5 6" key="1">
    <citation type="submission" date="2018-09" db="EMBL/GenBank/DDBJ databases">
        <title>Hymenobacter medium sp. nov., isolated from R2A medium.</title>
        <authorList>
            <person name="Yingchao G."/>
        </authorList>
    </citation>
    <scope>NUCLEOTIDE SEQUENCE [LARGE SCALE GENOMIC DNA]</scope>
    <source>
        <strain evidence="6">sh-6</strain>
    </source>
</reference>
<organism evidence="5 6">
    <name type="scientific">Hymenobacter oligotrophus</name>
    <dbReference type="NCBI Taxonomy" id="2319843"/>
    <lineage>
        <taxon>Bacteria</taxon>
        <taxon>Pseudomonadati</taxon>
        <taxon>Bacteroidota</taxon>
        <taxon>Cytophagia</taxon>
        <taxon>Cytophagales</taxon>
        <taxon>Hymenobacteraceae</taxon>
        <taxon>Hymenobacter</taxon>
    </lineage>
</organism>
<dbReference type="RefSeq" id="WP_119446510.1">
    <property type="nucleotide sequence ID" value="NZ_CP032317.1"/>
</dbReference>
<evidence type="ECO:0000313" key="5">
    <source>
        <dbReference type="EMBL" id="AYA38984.1"/>
    </source>
</evidence>
<dbReference type="PRINTS" id="PR00598">
    <property type="entry name" value="HTHMARR"/>
</dbReference>
<feature type="domain" description="HTH marR-type" evidence="4">
    <location>
        <begin position="1"/>
        <end position="136"/>
    </location>
</feature>
<dbReference type="InterPro" id="IPR000835">
    <property type="entry name" value="HTH_MarR-typ"/>
</dbReference>
<dbReference type="Pfam" id="PF01047">
    <property type="entry name" value="MarR"/>
    <property type="match status" value="1"/>
</dbReference>
<dbReference type="GO" id="GO:0003700">
    <property type="term" value="F:DNA-binding transcription factor activity"/>
    <property type="evidence" value="ECO:0007669"/>
    <property type="project" value="InterPro"/>
</dbReference>
<evidence type="ECO:0000313" key="6">
    <source>
        <dbReference type="Proteomes" id="UP000262802"/>
    </source>
</evidence>
<dbReference type="KEGG" id="hyh:D3Y59_15400"/>
<dbReference type="SUPFAM" id="SSF46785">
    <property type="entry name" value="Winged helix' DNA-binding domain"/>
    <property type="match status" value="1"/>
</dbReference>
<evidence type="ECO:0000259" key="4">
    <source>
        <dbReference type="PROSITE" id="PS50995"/>
    </source>
</evidence>
<dbReference type="PANTHER" id="PTHR42756">
    <property type="entry name" value="TRANSCRIPTIONAL REGULATOR, MARR"/>
    <property type="match status" value="1"/>
</dbReference>
<keyword evidence="2" id="KW-0238">DNA-binding</keyword>
<keyword evidence="3" id="KW-0804">Transcription</keyword>
<gene>
    <name evidence="5" type="ORF">D3Y59_15400</name>
</gene>
<dbReference type="OrthoDB" id="1467380at2"/>
<evidence type="ECO:0000256" key="2">
    <source>
        <dbReference type="ARBA" id="ARBA00023125"/>
    </source>
</evidence>
<dbReference type="AlphaFoldDB" id="A0A3B7R4C3"/>
<evidence type="ECO:0000256" key="3">
    <source>
        <dbReference type="ARBA" id="ARBA00023163"/>
    </source>
</evidence>
<sequence length="158" mass="18218">MKPEETVDYNIKVAWHAISRMYNVQAAKHDITTSIGFVLLNIDQEQGTPATKIAPLLGLETRSLTRILRSMEEKGLIYKQADQQDKRSVRIFLTEEGLRKKEVSRQTVRQFNQKIREKVPTDQLEVFFRVVGQINGLIDSKSIFEGFKVRPLKTDKKA</sequence>
<dbReference type="PROSITE" id="PS01117">
    <property type="entry name" value="HTH_MARR_1"/>
    <property type="match status" value="1"/>
</dbReference>
<evidence type="ECO:0000256" key="1">
    <source>
        <dbReference type="ARBA" id="ARBA00023015"/>
    </source>
</evidence>
<name>A0A3B7R4C3_9BACT</name>
<dbReference type="Proteomes" id="UP000262802">
    <property type="component" value="Chromosome"/>
</dbReference>
<proteinExistence type="predicted"/>
<protein>
    <submittedName>
        <fullName evidence="5">MarR family transcriptional regulator</fullName>
    </submittedName>
</protein>
<dbReference type="InterPro" id="IPR036388">
    <property type="entry name" value="WH-like_DNA-bd_sf"/>
</dbReference>
<dbReference type="PANTHER" id="PTHR42756:SF1">
    <property type="entry name" value="TRANSCRIPTIONAL REPRESSOR OF EMRAB OPERON"/>
    <property type="match status" value="1"/>
</dbReference>
<accession>A0A3B7R4C3</accession>
<keyword evidence="6" id="KW-1185">Reference proteome</keyword>
<dbReference type="InterPro" id="IPR023187">
    <property type="entry name" value="Tscrpt_reg_MarR-type_CS"/>
</dbReference>
<dbReference type="SMART" id="SM00347">
    <property type="entry name" value="HTH_MARR"/>
    <property type="match status" value="1"/>
</dbReference>
<dbReference type="EMBL" id="CP032317">
    <property type="protein sequence ID" value="AYA38984.1"/>
    <property type="molecule type" value="Genomic_DNA"/>
</dbReference>
<dbReference type="GO" id="GO:0003677">
    <property type="term" value="F:DNA binding"/>
    <property type="evidence" value="ECO:0007669"/>
    <property type="project" value="UniProtKB-KW"/>
</dbReference>
<dbReference type="PROSITE" id="PS50995">
    <property type="entry name" value="HTH_MARR_2"/>
    <property type="match status" value="1"/>
</dbReference>
<keyword evidence="1" id="KW-0805">Transcription regulation</keyword>